<dbReference type="HOGENOM" id="CLU_140176_18_0_5"/>
<dbReference type="InterPro" id="IPR009061">
    <property type="entry name" value="DNA-bd_dom_put_sf"/>
</dbReference>
<protein>
    <submittedName>
        <fullName evidence="2">Prophage CP4-57 regulatory</fullName>
    </submittedName>
</protein>
<dbReference type="Gene3D" id="1.10.238.160">
    <property type="match status" value="1"/>
</dbReference>
<evidence type="ECO:0000313" key="2">
    <source>
        <dbReference type="EMBL" id="AJE47171.1"/>
    </source>
</evidence>
<dbReference type="EMBL" id="CP004393">
    <property type="protein sequence ID" value="AJE47171.1"/>
    <property type="molecule type" value="Genomic_DNA"/>
</dbReference>
<dbReference type="KEGG" id="cid:P73_2456"/>
<dbReference type="STRING" id="1208324.P73_2456"/>
<dbReference type="RefSeq" id="WP_245629163.1">
    <property type="nucleotide sequence ID" value="NZ_CP004393.1"/>
</dbReference>
<sequence>MNAMIPQPAPDAQPLVPDKRIPAAVVRTLCGGVSNMTIHRWLNRDDFNFPKPIRIGNRRYWKEADIIAWLEAQEG</sequence>
<accession>A0A0B5E2D3</accession>
<reference evidence="2 3" key="1">
    <citation type="journal article" date="2014" name="Int. J. Syst. Evol. Microbiol.">
        <title>Celeribacter indicus sp. nov., a polycyclic aromatic hydrocarbon-degrading bacterium from deep-sea sediment and reclassification of Huaishuia halophila as Celeribacter halophilus comb. nov.</title>
        <authorList>
            <person name="Lai Q."/>
            <person name="Cao J."/>
            <person name="Yuan J."/>
            <person name="Li F."/>
            <person name="Shao Z."/>
        </authorList>
    </citation>
    <scope>NUCLEOTIDE SEQUENCE [LARGE SCALE GENOMIC DNA]</scope>
    <source>
        <strain evidence="2">P73</strain>
    </source>
</reference>
<evidence type="ECO:0000313" key="3">
    <source>
        <dbReference type="Proteomes" id="UP000031521"/>
    </source>
</evidence>
<dbReference type="SUPFAM" id="SSF46955">
    <property type="entry name" value="Putative DNA-binding domain"/>
    <property type="match status" value="1"/>
</dbReference>
<organism evidence="2 3">
    <name type="scientific">Celeribacter indicus</name>
    <dbReference type="NCBI Taxonomy" id="1208324"/>
    <lineage>
        <taxon>Bacteria</taxon>
        <taxon>Pseudomonadati</taxon>
        <taxon>Pseudomonadota</taxon>
        <taxon>Alphaproteobacteria</taxon>
        <taxon>Rhodobacterales</taxon>
        <taxon>Roseobacteraceae</taxon>
        <taxon>Celeribacter</taxon>
    </lineage>
</organism>
<gene>
    <name evidence="2" type="ORF">P73_2456</name>
</gene>
<dbReference type="InterPro" id="IPR041657">
    <property type="entry name" value="HTH_17"/>
</dbReference>
<dbReference type="Pfam" id="PF12728">
    <property type="entry name" value="HTH_17"/>
    <property type="match status" value="1"/>
</dbReference>
<keyword evidence="3" id="KW-1185">Reference proteome</keyword>
<proteinExistence type="predicted"/>
<name>A0A0B5E2D3_9RHOB</name>
<dbReference type="Proteomes" id="UP000031521">
    <property type="component" value="Chromosome"/>
</dbReference>
<dbReference type="AlphaFoldDB" id="A0A0B5E2D3"/>
<feature type="domain" description="Helix-turn-helix" evidence="1">
    <location>
        <begin position="32"/>
        <end position="73"/>
    </location>
</feature>
<evidence type="ECO:0000259" key="1">
    <source>
        <dbReference type="Pfam" id="PF12728"/>
    </source>
</evidence>